<dbReference type="HOGENOM" id="CLU_1373006_0_0_1"/>
<accession>A0A084R262</accession>
<dbReference type="STRING" id="1283841.A0A084R262"/>
<name>A0A084R262_STAC4</name>
<evidence type="ECO:0000313" key="1">
    <source>
        <dbReference type="EMBL" id="KFA70297.1"/>
    </source>
</evidence>
<protein>
    <submittedName>
        <fullName evidence="1">Uncharacterized protein</fullName>
    </submittedName>
</protein>
<dbReference type="Gene3D" id="3.40.50.1820">
    <property type="entry name" value="alpha/beta hydrolase"/>
    <property type="match status" value="1"/>
</dbReference>
<dbReference type="InterPro" id="IPR029058">
    <property type="entry name" value="AB_hydrolase_fold"/>
</dbReference>
<organism evidence="1 2">
    <name type="scientific">Stachybotrys chlorohalonatus (strain IBT 40285)</name>
    <dbReference type="NCBI Taxonomy" id="1283841"/>
    <lineage>
        <taxon>Eukaryota</taxon>
        <taxon>Fungi</taxon>
        <taxon>Dikarya</taxon>
        <taxon>Ascomycota</taxon>
        <taxon>Pezizomycotina</taxon>
        <taxon>Sordariomycetes</taxon>
        <taxon>Hypocreomycetidae</taxon>
        <taxon>Hypocreales</taxon>
        <taxon>Stachybotryaceae</taxon>
        <taxon>Stachybotrys</taxon>
    </lineage>
</organism>
<dbReference type="EMBL" id="KL659214">
    <property type="protein sequence ID" value="KFA70297.1"/>
    <property type="molecule type" value="Genomic_DNA"/>
</dbReference>
<dbReference type="InParanoid" id="A0A084R262"/>
<evidence type="ECO:0000313" key="2">
    <source>
        <dbReference type="Proteomes" id="UP000028524"/>
    </source>
</evidence>
<keyword evidence="2" id="KW-1185">Reference proteome</keyword>
<proteinExistence type="predicted"/>
<dbReference type="Proteomes" id="UP000028524">
    <property type="component" value="Unassembled WGS sequence"/>
</dbReference>
<dbReference type="OrthoDB" id="2363873at2759"/>
<gene>
    <name evidence="1" type="ORF">S40285_10772</name>
</gene>
<sequence length="199" mass="21871">MKLIQDDCRNPIPRNPFLLDQNAHSFALFELALMVGGVHGELIPPPKGPYNLGARPFFVIHTITGGPASSSNISAGYLATVYYPTPEKKHCTPKPHSEPELAQLYTDLWNFNDSHLTSTVLWDAPFFPTSLGKTLRFGPGGWGPPSDGYTIPVSELASRGSVVAALDYIGEQPFLRLPNGTEHYNRSFDSTSHQARTFT</sequence>
<reference evidence="1 2" key="1">
    <citation type="journal article" date="2014" name="BMC Genomics">
        <title>Comparative genome sequencing reveals chemotype-specific gene clusters in the toxigenic black mold Stachybotrys.</title>
        <authorList>
            <person name="Semeiks J."/>
            <person name="Borek D."/>
            <person name="Otwinowski Z."/>
            <person name="Grishin N.V."/>
        </authorList>
    </citation>
    <scope>NUCLEOTIDE SEQUENCE [LARGE SCALE GENOMIC DNA]</scope>
    <source>
        <strain evidence="1 2">IBT 40285</strain>
    </source>
</reference>
<dbReference type="AlphaFoldDB" id="A0A084R262"/>